<evidence type="ECO:0000313" key="2">
    <source>
        <dbReference type="EMBL" id="EGP91658.1"/>
    </source>
</evidence>
<dbReference type="InParanoid" id="F9X0N5"/>
<dbReference type="HOGENOM" id="CLU_3070476_0_0_1"/>
<gene>
    <name evidence="2" type="ORF">MYCGRDRAFT_84191</name>
</gene>
<dbReference type="RefSeq" id="XP_003856682.1">
    <property type="nucleotide sequence ID" value="XM_003856634.1"/>
</dbReference>
<accession>F9X0N5</accession>
<dbReference type="AlphaFoldDB" id="F9X0N5"/>
<dbReference type="KEGG" id="ztr:MYCGRDRAFT_84191"/>
<name>F9X0N5_ZYMTI</name>
<proteinExistence type="predicted"/>
<keyword evidence="3" id="KW-1185">Reference proteome</keyword>
<feature type="signal peptide" evidence="1">
    <location>
        <begin position="1"/>
        <end position="18"/>
    </location>
</feature>
<evidence type="ECO:0000313" key="3">
    <source>
        <dbReference type="Proteomes" id="UP000008062"/>
    </source>
</evidence>
<reference evidence="2 3" key="1">
    <citation type="journal article" date="2011" name="PLoS Genet.">
        <title>Finished genome of the fungal wheat pathogen Mycosphaerella graminicola reveals dispensome structure, chromosome plasticity, and stealth pathogenesis.</title>
        <authorList>
            <person name="Goodwin S.B."/>
            <person name="Ben M'barek S."/>
            <person name="Dhillon B."/>
            <person name="Wittenberg A.H.J."/>
            <person name="Crane C.F."/>
            <person name="Hane J.K."/>
            <person name="Foster A.J."/>
            <person name="Van der Lee T.A.J."/>
            <person name="Grimwood J."/>
            <person name="Aerts A."/>
            <person name="Antoniw J."/>
            <person name="Bailey A."/>
            <person name="Bluhm B."/>
            <person name="Bowler J."/>
            <person name="Bristow J."/>
            <person name="van der Burgt A."/>
            <person name="Canto-Canche B."/>
            <person name="Churchill A.C.L."/>
            <person name="Conde-Ferraez L."/>
            <person name="Cools H.J."/>
            <person name="Coutinho P.M."/>
            <person name="Csukai M."/>
            <person name="Dehal P."/>
            <person name="De Wit P."/>
            <person name="Donzelli B."/>
            <person name="van de Geest H.C."/>
            <person name="van Ham R.C.H.J."/>
            <person name="Hammond-Kosack K.E."/>
            <person name="Henrissat B."/>
            <person name="Kilian A."/>
            <person name="Kobayashi A.K."/>
            <person name="Koopmann E."/>
            <person name="Kourmpetis Y."/>
            <person name="Kuzniar A."/>
            <person name="Lindquist E."/>
            <person name="Lombard V."/>
            <person name="Maliepaard C."/>
            <person name="Martins N."/>
            <person name="Mehrabi R."/>
            <person name="Nap J.P.H."/>
            <person name="Ponomarenko A."/>
            <person name="Rudd J.J."/>
            <person name="Salamov A."/>
            <person name="Schmutz J."/>
            <person name="Schouten H.J."/>
            <person name="Shapiro H."/>
            <person name="Stergiopoulos I."/>
            <person name="Torriani S.F.F."/>
            <person name="Tu H."/>
            <person name="de Vries R.P."/>
            <person name="Waalwijk C."/>
            <person name="Ware S.B."/>
            <person name="Wiebenga A."/>
            <person name="Zwiers L.-H."/>
            <person name="Oliver R.P."/>
            <person name="Grigoriev I.V."/>
            <person name="Kema G.H.J."/>
        </authorList>
    </citation>
    <scope>NUCLEOTIDE SEQUENCE [LARGE SCALE GENOMIC DNA]</scope>
    <source>
        <strain evidence="3">CBS 115943 / IPO323</strain>
    </source>
</reference>
<dbReference type="EMBL" id="CM001196">
    <property type="protein sequence ID" value="EGP91658.1"/>
    <property type="molecule type" value="Genomic_DNA"/>
</dbReference>
<dbReference type="GeneID" id="13398716"/>
<keyword evidence="1" id="KW-0732">Signal</keyword>
<feature type="chain" id="PRO_5003391188" evidence="1">
    <location>
        <begin position="19"/>
        <end position="53"/>
    </location>
</feature>
<organism evidence="2 3">
    <name type="scientific">Zymoseptoria tritici (strain CBS 115943 / IPO323)</name>
    <name type="common">Speckled leaf blotch fungus</name>
    <name type="synonym">Septoria tritici</name>
    <dbReference type="NCBI Taxonomy" id="336722"/>
    <lineage>
        <taxon>Eukaryota</taxon>
        <taxon>Fungi</taxon>
        <taxon>Dikarya</taxon>
        <taxon>Ascomycota</taxon>
        <taxon>Pezizomycotina</taxon>
        <taxon>Dothideomycetes</taxon>
        <taxon>Dothideomycetidae</taxon>
        <taxon>Mycosphaerellales</taxon>
        <taxon>Mycosphaerellaceae</taxon>
        <taxon>Zymoseptoria</taxon>
    </lineage>
</organism>
<protein>
    <submittedName>
        <fullName evidence="2">Uncharacterized protein</fullName>
    </submittedName>
</protein>
<dbReference type="Proteomes" id="UP000008062">
    <property type="component" value="Chromosome 1"/>
</dbReference>
<sequence length="53" mass="5630">MKISTLLDSAFLACCACANPAPDPTAGTTAGKCVCLRLRMPTSEPRSRGIMWD</sequence>
<evidence type="ECO:0000256" key="1">
    <source>
        <dbReference type="SAM" id="SignalP"/>
    </source>
</evidence>